<evidence type="ECO:0000256" key="5">
    <source>
        <dbReference type="ARBA" id="ARBA00023136"/>
    </source>
</evidence>
<dbReference type="GO" id="GO:0016020">
    <property type="term" value="C:membrane"/>
    <property type="evidence" value="ECO:0007669"/>
    <property type="project" value="UniProtKB-SubCell"/>
</dbReference>
<evidence type="ECO:0000256" key="7">
    <source>
        <dbReference type="SAM" id="Phobius"/>
    </source>
</evidence>
<evidence type="ECO:0000256" key="2">
    <source>
        <dbReference type="ARBA" id="ARBA00010532"/>
    </source>
</evidence>
<proteinExistence type="evidence at transcript level"/>
<name>A0A3S6QAF4_TYRPU</name>
<evidence type="ECO:0000256" key="6">
    <source>
        <dbReference type="ARBA" id="ARBA00023180"/>
    </source>
</evidence>
<dbReference type="EMBL" id="KY231207">
    <property type="protein sequence ID" value="AUG84554.1"/>
    <property type="molecule type" value="mRNA"/>
</dbReference>
<keyword evidence="5 7" id="KW-0472">Membrane</keyword>
<comment type="subcellular location">
    <subcellularLocation>
        <location evidence="1">Membrane</location>
    </subcellularLocation>
</comment>
<sequence length="170" mass="18748">MFDMSLRRNRCFCSEGRDWKDCDGWSDMSACLFGAPAGISFPHFLYTPRRLAEVDGLNPDPEKHFGFLEFETNLAAPGILRLCLQGVLDISPVPSVAALSGLPTVKLPVFWVKLYAGADTPVLGTLFFVGANFLRYGSIIFLFGGLGLSALFLKQGMSYKKRQQVLLNST</sequence>
<dbReference type="AlphaFoldDB" id="A0A3S6QAF4"/>
<dbReference type="GO" id="GO:0005737">
    <property type="term" value="C:cytoplasm"/>
    <property type="evidence" value="ECO:0007669"/>
    <property type="project" value="TreeGrafter"/>
</dbReference>
<feature type="transmembrane region" description="Helical" evidence="7">
    <location>
        <begin position="136"/>
        <end position="153"/>
    </location>
</feature>
<dbReference type="InterPro" id="IPR002159">
    <property type="entry name" value="CD36_fam"/>
</dbReference>
<evidence type="ECO:0000256" key="3">
    <source>
        <dbReference type="ARBA" id="ARBA00022692"/>
    </source>
</evidence>
<keyword evidence="4 7" id="KW-1133">Transmembrane helix</keyword>
<keyword evidence="6" id="KW-0325">Glycoprotein</keyword>
<reference evidence="8" key="1">
    <citation type="submission" date="2016-11" db="EMBL/GenBank/DDBJ databases">
        <title>Cloning and expression of a sensory neuron membrane protein gene from Tyrophagus putrescentiae Schrank.</title>
        <authorList>
            <person name="Qu S."/>
        </authorList>
    </citation>
    <scope>NUCLEOTIDE SEQUENCE</scope>
</reference>
<dbReference type="Pfam" id="PF01130">
    <property type="entry name" value="CD36"/>
    <property type="match status" value="1"/>
</dbReference>
<dbReference type="PANTHER" id="PTHR11923:SF51">
    <property type="entry name" value="LYSOSOME MEMBRANE PROTEIN 2"/>
    <property type="match status" value="1"/>
</dbReference>
<evidence type="ECO:0000313" key="8">
    <source>
        <dbReference type="EMBL" id="AUG84554.1"/>
    </source>
</evidence>
<gene>
    <name evidence="8" type="primary">SNMP5</name>
</gene>
<protein>
    <submittedName>
        <fullName evidence="8">Sensory neuron membrane protein</fullName>
    </submittedName>
</protein>
<accession>A0A3S6QAF4</accession>
<organism evidence="8">
    <name type="scientific">Tyrophagus putrescentiae</name>
    <name type="common">Mold mite</name>
    <name type="synonym">Acarus putrescentiae</name>
    <dbReference type="NCBI Taxonomy" id="59818"/>
    <lineage>
        <taxon>Eukaryota</taxon>
        <taxon>Metazoa</taxon>
        <taxon>Ecdysozoa</taxon>
        <taxon>Arthropoda</taxon>
        <taxon>Chelicerata</taxon>
        <taxon>Arachnida</taxon>
        <taxon>Acari</taxon>
        <taxon>Acariformes</taxon>
        <taxon>Sarcoptiformes</taxon>
        <taxon>Astigmata</taxon>
        <taxon>Acaroidea</taxon>
        <taxon>Acaridae</taxon>
        <taxon>Tyrophaginae</taxon>
        <taxon>Tyrophagus</taxon>
    </lineage>
</organism>
<dbReference type="GO" id="GO:0005044">
    <property type="term" value="F:scavenger receptor activity"/>
    <property type="evidence" value="ECO:0007669"/>
    <property type="project" value="TreeGrafter"/>
</dbReference>
<dbReference type="PANTHER" id="PTHR11923">
    <property type="entry name" value="SCAVENGER RECEPTOR CLASS B TYPE-1 SR-B1"/>
    <property type="match status" value="1"/>
</dbReference>
<evidence type="ECO:0000256" key="4">
    <source>
        <dbReference type="ARBA" id="ARBA00022989"/>
    </source>
</evidence>
<keyword evidence="3 7" id="KW-0812">Transmembrane</keyword>
<evidence type="ECO:0000256" key="1">
    <source>
        <dbReference type="ARBA" id="ARBA00004370"/>
    </source>
</evidence>
<comment type="similarity">
    <text evidence="2">Belongs to the CD36 family.</text>
</comment>